<gene>
    <name evidence="2" type="ORF">LRHMDP3_1178</name>
</gene>
<dbReference type="EMBL" id="AMQX01000005">
    <property type="protein sequence ID" value="EKS51453.1"/>
    <property type="molecule type" value="Genomic_DNA"/>
</dbReference>
<organism evidence="2 3">
    <name type="scientific">Lacticaseibacillus rhamnosus LRHMDP3</name>
    <dbReference type="NCBI Taxonomy" id="1203259"/>
    <lineage>
        <taxon>Bacteria</taxon>
        <taxon>Bacillati</taxon>
        <taxon>Bacillota</taxon>
        <taxon>Bacilli</taxon>
        <taxon>Lactobacillales</taxon>
        <taxon>Lactobacillaceae</taxon>
        <taxon>Lacticaseibacillus</taxon>
    </lineage>
</organism>
<dbReference type="AlphaFoldDB" id="A0AB33XV95"/>
<proteinExistence type="predicted"/>
<name>A0AB33XV95_LACRH</name>
<sequence length="43" mass="4655">MNGKSDLKAAAASPMNHDKMNVTSKNLRKALLKKTEAKTNGKI</sequence>
<evidence type="ECO:0000313" key="2">
    <source>
        <dbReference type="EMBL" id="EKS51453.1"/>
    </source>
</evidence>
<accession>A0AB33XV95</accession>
<dbReference type="Proteomes" id="UP000009352">
    <property type="component" value="Unassembled WGS sequence"/>
</dbReference>
<evidence type="ECO:0000313" key="3">
    <source>
        <dbReference type="Proteomes" id="UP000009352"/>
    </source>
</evidence>
<feature type="compositionally biased region" description="Basic and acidic residues" evidence="1">
    <location>
        <begin position="33"/>
        <end position="43"/>
    </location>
</feature>
<feature type="region of interest" description="Disordered" evidence="1">
    <location>
        <begin position="1"/>
        <end position="43"/>
    </location>
</feature>
<reference evidence="2 3" key="1">
    <citation type="journal article" date="2013" name="Genome Announc.">
        <title>Draft Genome Sequence of Staphylococcus simulans UMC-CNS-990, Isolated from a Case of Chronic Bovine Mastitis.</title>
        <authorList>
            <person name="Calcutt M.J."/>
            <person name="Foecking M.F."/>
            <person name="Hsieh H.Y."/>
            <person name="Perry J."/>
            <person name="Stewart G.C."/>
            <person name="Middleton J.R."/>
        </authorList>
    </citation>
    <scope>NUCLEOTIDE SEQUENCE [LARGE SCALE GENOMIC DNA]</scope>
    <source>
        <strain evidence="2 3">LRHMDP3</strain>
    </source>
</reference>
<comment type="caution">
    <text evidence="2">The sequence shown here is derived from an EMBL/GenBank/DDBJ whole genome shotgun (WGS) entry which is preliminary data.</text>
</comment>
<evidence type="ECO:0000256" key="1">
    <source>
        <dbReference type="SAM" id="MobiDB-lite"/>
    </source>
</evidence>
<protein>
    <submittedName>
        <fullName evidence="2">Uncharacterized protein</fullName>
    </submittedName>
</protein>